<comment type="caution">
    <text evidence="2">The sequence shown here is derived from an EMBL/GenBank/DDBJ whole genome shotgun (WGS) entry which is preliminary data.</text>
</comment>
<evidence type="ECO:0000313" key="2">
    <source>
        <dbReference type="EMBL" id="OGY23093.1"/>
    </source>
</evidence>
<reference evidence="2 3" key="1">
    <citation type="journal article" date="2016" name="Nat. Commun.">
        <title>Thousands of microbial genomes shed light on interconnected biogeochemical processes in an aquifer system.</title>
        <authorList>
            <person name="Anantharaman K."/>
            <person name="Brown C.T."/>
            <person name="Hug L.A."/>
            <person name="Sharon I."/>
            <person name="Castelle C.J."/>
            <person name="Probst A.J."/>
            <person name="Thomas B.C."/>
            <person name="Singh A."/>
            <person name="Wilkins M.J."/>
            <person name="Karaoz U."/>
            <person name="Brodie E.L."/>
            <person name="Williams K.H."/>
            <person name="Hubbard S.S."/>
            <person name="Banfield J.F."/>
        </authorList>
    </citation>
    <scope>NUCLEOTIDE SEQUENCE [LARGE SCALE GENOMIC DNA]</scope>
</reference>
<name>A0A1G1W629_9BACT</name>
<keyword evidence="1" id="KW-1133">Transmembrane helix</keyword>
<dbReference type="AlphaFoldDB" id="A0A1G1W629"/>
<evidence type="ECO:0000256" key="1">
    <source>
        <dbReference type="SAM" id="Phobius"/>
    </source>
</evidence>
<keyword evidence="1" id="KW-0812">Transmembrane</keyword>
<feature type="transmembrane region" description="Helical" evidence="1">
    <location>
        <begin position="6"/>
        <end position="25"/>
    </location>
</feature>
<organism evidence="2 3">
    <name type="scientific">Candidatus Woykebacteria bacterium RBG_13_40_7b</name>
    <dbReference type="NCBI Taxonomy" id="1802594"/>
    <lineage>
        <taxon>Bacteria</taxon>
        <taxon>Candidatus Woykeibacteriota</taxon>
    </lineage>
</organism>
<proteinExistence type="predicted"/>
<dbReference type="EMBL" id="MHCQ01000047">
    <property type="protein sequence ID" value="OGY23093.1"/>
    <property type="molecule type" value="Genomic_DNA"/>
</dbReference>
<sequence length="126" mass="13763">MRIISLLILVLMVGVFIFYYSRILAPDNPDTKIDIQKLEQKQGQDEIRGAIASKLSVSVDDVAIITLNEVTWGDTSLGCPKEGMDYAQVITSGYKVVAQVSGATKEFHTNKSLNSIVECNIIGGEL</sequence>
<evidence type="ECO:0000313" key="3">
    <source>
        <dbReference type="Proteomes" id="UP000177103"/>
    </source>
</evidence>
<gene>
    <name evidence="2" type="ORF">A2Y57_01450</name>
</gene>
<protein>
    <submittedName>
        <fullName evidence="2">Uncharacterized protein</fullName>
    </submittedName>
</protein>
<dbReference type="Proteomes" id="UP000177103">
    <property type="component" value="Unassembled WGS sequence"/>
</dbReference>
<accession>A0A1G1W629</accession>
<keyword evidence="1" id="KW-0472">Membrane</keyword>